<dbReference type="GO" id="GO:0016811">
    <property type="term" value="F:hydrolase activity, acting on carbon-nitrogen (but not peptide) bonds, in linear amides"/>
    <property type="evidence" value="ECO:0007669"/>
    <property type="project" value="InterPro"/>
</dbReference>
<feature type="transmembrane region" description="Helical" evidence="9">
    <location>
        <begin position="158"/>
        <end position="177"/>
    </location>
</feature>
<feature type="binding site" evidence="8">
    <location>
        <position position="241"/>
    </location>
    <ligand>
        <name>Zn(2+)</name>
        <dbReference type="ChEBI" id="CHEBI:29105"/>
        <note>catalytic</note>
    </ligand>
</feature>
<comment type="caution">
    <text evidence="10">The sequence shown here is derived from an EMBL/GenBank/DDBJ whole genome shotgun (WGS) entry which is preliminary data.</text>
</comment>
<dbReference type="Pfam" id="PF05875">
    <property type="entry name" value="Ceramidase"/>
    <property type="match status" value="1"/>
</dbReference>
<accession>A0A9W7GPW3</accession>
<name>A0A9W7GPW3_9STRA</name>
<dbReference type="GO" id="GO:0005789">
    <property type="term" value="C:endoplasmic reticulum membrane"/>
    <property type="evidence" value="ECO:0007669"/>
    <property type="project" value="TreeGrafter"/>
</dbReference>
<evidence type="ECO:0000256" key="2">
    <source>
        <dbReference type="ARBA" id="ARBA00009780"/>
    </source>
</evidence>
<organism evidence="10 11">
    <name type="scientific">Triparma columacea</name>
    <dbReference type="NCBI Taxonomy" id="722753"/>
    <lineage>
        <taxon>Eukaryota</taxon>
        <taxon>Sar</taxon>
        <taxon>Stramenopiles</taxon>
        <taxon>Ochrophyta</taxon>
        <taxon>Bolidophyceae</taxon>
        <taxon>Parmales</taxon>
        <taxon>Triparmaceae</taxon>
        <taxon>Triparma</taxon>
    </lineage>
</organism>
<keyword evidence="7" id="KW-0479">Metal-binding</keyword>
<feature type="binding site" evidence="8">
    <location>
        <position position="93"/>
    </location>
    <ligand>
        <name>Zn(2+)</name>
        <dbReference type="ChEBI" id="CHEBI:29105"/>
        <note>catalytic</note>
    </ligand>
</feature>
<feature type="binding site" evidence="8">
    <location>
        <position position="237"/>
    </location>
    <ligand>
        <name>Zn(2+)</name>
        <dbReference type="ChEBI" id="CHEBI:29105"/>
        <note>catalytic</note>
    </ligand>
</feature>
<dbReference type="GO" id="GO:0046872">
    <property type="term" value="F:metal ion binding"/>
    <property type="evidence" value="ECO:0007669"/>
    <property type="project" value="UniProtKB-KW"/>
</dbReference>
<keyword evidence="4" id="KW-0378">Hydrolase</keyword>
<dbReference type="OrthoDB" id="187171at2759"/>
<keyword evidence="6 9" id="KW-0472">Membrane</keyword>
<gene>
    <name evidence="10" type="ORF">TrCOL_g12835</name>
</gene>
<evidence type="ECO:0000256" key="8">
    <source>
        <dbReference type="PIRSR" id="PIRSR608901-2"/>
    </source>
</evidence>
<dbReference type="EMBL" id="BRYA01000481">
    <property type="protein sequence ID" value="GMI49250.1"/>
    <property type="molecule type" value="Genomic_DNA"/>
</dbReference>
<reference evidence="11" key="1">
    <citation type="journal article" date="2023" name="Commun. Biol.">
        <title>Genome analysis of Parmales, the sister group of diatoms, reveals the evolutionary specialization of diatoms from phago-mixotrophs to photoautotrophs.</title>
        <authorList>
            <person name="Ban H."/>
            <person name="Sato S."/>
            <person name="Yoshikawa S."/>
            <person name="Yamada K."/>
            <person name="Nakamura Y."/>
            <person name="Ichinomiya M."/>
            <person name="Sato N."/>
            <person name="Blanc-Mathieu R."/>
            <person name="Endo H."/>
            <person name="Kuwata A."/>
            <person name="Ogata H."/>
        </authorList>
    </citation>
    <scope>NUCLEOTIDE SEQUENCE [LARGE SCALE GENOMIC DNA]</scope>
</reference>
<evidence type="ECO:0000256" key="5">
    <source>
        <dbReference type="ARBA" id="ARBA00022989"/>
    </source>
</evidence>
<feature type="transmembrane region" description="Helical" evidence="9">
    <location>
        <begin position="78"/>
        <end position="100"/>
    </location>
</feature>
<comment type="similarity">
    <text evidence="2">Belongs to the alkaline ceramidase family.</text>
</comment>
<feature type="transmembrane region" description="Helical" evidence="9">
    <location>
        <begin position="39"/>
        <end position="57"/>
    </location>
</feature>
<feature type="transmembrane region" description="Helical" evidence="9">
    <location>
        <begin position="133"/>
        <end position="152"/>
    </location>
</feature>
<evidence type="ECO:0000256" key="7">
    <source>
        <dbReference type="PIRSR" id="PIRSR608901-1"/>
    </source>
</evidence>
<keyword evidence="3 9" id="KW-0812">Transmembrane</keyword>
<dbReference type="InterPro" id="IPR008901">
    <property type="entry name" value="ACER"/>
</dbReference>
<feature type="transmembrane region" description="Helical" evidence="9">
    <location>
        <begin position="198"/>
        <end position="219"/>
    </location>
</feature>
<comment type="cofactor">
    <cofactor evidence="8">
        <name>Zn(2+)</name>
        <dbReference type="ChEBI" id="CHEBI:29105"/>
    </cofactor>
</comment>
<keyword evidence="11" id="KW-1185">Reference proteome</keyword>
<evidence type="ECO:0000313" key="11">
    <source>
        <dbReference type="Proteomes" id="UP001165065"/>
    </source>
</evidence>
<evidence type="ECO:0000256" key="1">
    <source>
        <dbReference type="ARBA" id="ARBA00004141"/>
    </source>
</evidence>
<evidence type="ECO:0000256" key="4">
    <source>
        <dbReference type="ARBA" id="ARBA00022801"/>
    </source>
</evidence>
<keyword evidence="5 9" id="KW-1133">Transmembrane helix</keyword>
<dbReference type="GO" id="GO:0046513">
    <property type="term" value="P:ceramide biosynthetic process"/>
    <property type="evidence" value="ECO:0007669"/>
    <property type="project" value="TreeGrafter"/>
</dbReference>
<dbReference type="AlphaFoldDB" id="A0A9W7GPW3"/>
<evidence type="ECO:0000256" key="9">
    <source>
        <dbReference type="SAM" id="Phobius"/>
    </source>
</evidence>
<evidence type="ECO:0000256" key="6">
    <source>
        <dbReference type="ARBA" id="ARBA00023136"/>
    </source>
</evidence>
<comment type="subcellular location">
    <subcellularLocation>
        <location evidence="1">Membrane</location>
        <topology evidence="1">Multi-pass membrane protein</topology>
    </subcellularLocation>
</comment>
<feature type="binding site" evidence="7">
    <location>
        <position position="27"/>
    </location>
    <ligand>
        <name>Ca(2+)</name>
        <dbReference type="ChEBI" id="CHEBI:29108"/>
    </ligand>
</feature>
<feature type="binding site" evidence="7">
    <location>
        <position position="29"/>
    </location>
    <ligand>
        <name>Ca(2+)</name>
        <dbReference type="ChEBI" id="CHEBI:29108"/>
    </ligand>
</feature>
<evidence type="ECO:0000313" key="10">
    <source>
        <dbReference type="EMBL" id="GMI49250.1"/>
    </source>
</evidence>
<evidence type="ECO:0008006" key="12">
    <source>
        <dbReference type="Google" id="ProtNLM"/>
    </source>
</evidence>
<feature type="binding site" evidence="7">
    <location>
        <position position="24"/>
    </location>
    <ligand>
        <name>Ca(2+)</name>
        <dbReference type="ChEBI" id="CHEBI:29108"/>
    </ligand>
</feature>
<dbReference type="Proteomes" id="UP001165065">
    <property type="component" value="Unassembled WGS sequence"/>
</dbReference>
<dbReference type="PANTHER" id="PTHR46187">
    <property type="entry name" value="ALKALINE CERAMIDASE 3"/>
    <property type="match status" value="1"/>
</dbReference>
<keyword evidence="7" id="KW-0106">Calcium</keyword>
<keyword evidence="8" id="KW-0862">Zinc</keyword>
<dbReference type="GO" id="GO:0046514">
    <property type="term" value="P:ceramide catabolic process"/>
    <property type="evidence" value="ECO:0007669"/>
    <property type="project" value="TreeGrafter"/>
</dbReference>
<protein>
    <recommendedName>
        <fullName evidence="12">Alkaline phytoceramidase</fullName>
    </recommendedName>
</protein>
<sequence>MVSASSNALSRSGFWDAYPKASIDFCEPNYIYNPFMAEAFNSISSLSIVYLGIVGLIRTRKKQWCSDCIYERWAFYSMYTCAVLIGLGSTTLHATLTAFGQASDEVPMLLSNVSFFALMLEHDSEPNKLKYPWLPAAIPFMKLACIVIYLVFQDNFFVFLSMYGGGVVYLITRMATLTFFKREEPFEEKMRKEFLVPWFIYAFLTFVCFGFGAWIMDMMFCDKILGSGWLILQAVMHPLWHFGAMLGTHLAICFAAMVRCAALGAPIQVEYFMLLPFVTGGRRQRKKTLKKKNI</sequence>
<feature type="binding site" evidence="7">
    <location>
        <position position="38"/>
    </location>
    <ligand>
        <name>Ca(2+)</name>
        <dbReference type="ChEBI" id="CHEBI:29108"/>
    </ligand>
</feature>
<proteinExistence type="inferred from homology"/>
<evidence type="ECO:0000256" key="3">
    <source>
        <dbReference type="ARBA" id="ARBA00022692"/>
    </source>
</evidence>
<dbReference type="PANTHER" id="PTHR46187:SF3">
    <property type="entry name" value="ALKALINE CERAMIDASE 3"/>
    <property type="match status" value="1"/>
</dbReference>